<sequence length="113" mass="13413">MTKESYDIDVEDRKDYKKFLINRSMSYQTDLIYLVNEINVFPDLPHKLHYDFLHSIIPKKKRPKKFWVKGKKLEHLALVKEFFKYSDSKANTALSVLTDGDIEYIRNKLNKGG</sequence>
<accession>A0A381YI52</accession>
<gene>
    <name evidence="1" type="ORF">METZ01_LOCUS129630</name>
</gene>
<dbReference type="GO" id="GO:0006260">
    <property type="term" value="P:DNA replication"/>
    <property type="evidence" value="ECO:0007669"/>
    <property type="project" value="InterPro"/>
</dbReference>
<proteinExistence type="predicted"/>
<protein>
    <submittedName>
        <fullName evidence="1">Uncharacterized protein</fullName>
    </submittedName>
</protein>
<evidence type="ECO:0000313" key="1">
    <source>
        <dbReference type="EMBL" id="SVA76776.1"/>
    </source>
</evidence>
<dbReference type="InterPro" id="IPR031868">
    <property type="entry name" value="Phage_clamp_gp62"/>
</dbReference>
<dbReference type="GO" id="GO:0003677">
    <property type="term" value="F:DNA binding"/>
    <property type="evidence" value="ECO:0007669"/>
    <property type="project" value="InterPro"/>
</dbReference>
<dbReference type="AlphaFoldDB" id="A0A381YI52"/>
<organism evidence="1">
    <name type="scientific">marine metagenome</name>
    <dbReference type="NCBI Taxonomy" id="408172"/>
    <lineage>
        <taxon>unclassified sequences</taxon>
        <taxon>metagenomes</taxon>
        <taxon>ecological metagenomes</taxon>
    </lineage>
</organism>
<name>A0A381YI52_9ZZZZ</name>
<dbReference type="EMBL" id="UINC01018305">
    <property type="protein sequence ID" value="SVA76776.1"/>
    <property type="molecule type" value="Genomic_DNA"/>
</dbReference>
<dbReference type="Gene3D" id="1.20.272.50">
    <property type="entry name" value="Bacteriophage clamp loader A subunit, A' domain"/>
    <property type="match status" value="1"/>
</dbReference>
<reference evidence="1" key="1">
    <citation type="submission" date="2018-05" db="EMBL/GenBank/DDBJ databases">
        <authorList>
            <person name="Lanie J.A."/>
            <person name="Ng W.-L."/>
            <person name="Kazmierczak K.M."/>
            <person name="Andrzejewski T.M."/>
            <person name="Davidsen T.M."/>
            <person name="Wayne K.J."/>
            <person name="Tettelin H."/>
            <person name="Glass J.I."/>
            <person name="Rusch D."/>
            <person name="Podicherti R."/>
            <person name="Tsui H.-C.T."/>
            <person name="Winkler M.E."/>
        </authorList>
    </citation>
    <scope>NUCLEOTIDE SEQUENCE</scope>
</reference>
<dbReference type="Pfam" id="PF16790">
    <property type="entry name" value="Phage_clamp_A"/>
    <property type="match status" value="1"/>
</dbReference>